<keyword evidence="1" id="KW-1133">Transmembrane helix</keyword>
<dbReference type="InterPro" id="IPR002656">
    <property type="entry name" value="Acyl_transf_3_dom"/>
</dbReference>
<feature type="transmembrane region" description="Helical" evidence="1">
    <location>
        <begin position="285"/>
        <end position="314"/>
    </location>
</feature>
<dbReference type="GO" id="GO:0000271">
    <property type="term" value="P:polysaccharide biosynthetic process"/>
    <property type="evidence" value="ECO:0007669"/>
    <property type="project" value="TreeGrafter"/>
</dbReference>
<keyword evidence="3" id="KW-0012">Acyltransferase</keyword>
<feature type="transmembrane region" description="Helical" evidence="1">
    <location>
        <begin position="39"/>
        <end position="57"/>
    </location>
</feature>
<dbReference type="GO" id="GO:0016747">
    <property type="term" value="F:acyltransferase activity, transferring groups other than amino-acyl groups"/>
    <property type="evidence" value="ECO:0007669"/>
    <property type="project" value="InterPro"/>
</dbReference>
<name>A0A5N1IZL2_9BACT</name>
<dbReference type="PANTHER" id="PTHR23028:SF53">
    <property type="entry name" value="ACYL_TRANSF_3 DOMAIN-CONTAINING PROTEIN"/>
    <property type="match status" value="1"/>
</dbReference>
<dbReference type="InterPro" id="IPR050879">
    <property type="entry name" value="Acyltransferase_3"/>
</dbReference>
<keyword evidence="3" id="KW-0808">Transferase</keyword>
<feature type="transmembrane region" description="Helical" evidence="1">
    <location>
        <begin position="77"/>
        <end position="99"/>
    </location>
</feature>
<evidence type="ECO:0000256" key="1">
    <source>
        <dbReference type="SAM" id="Phobius"/>
    </source>
</evidence>
<accession>A0A5N1IZL2</accession>
<dbReference type="PANTHER" id="PTHR23028">
    <property type="entry name" value="ACETYLTRANSFERASE"/>
    <property type="match status" value="1"/>
</dbReference>
<dbReference type="EMBL" id="VTWT01000004">
    <property type="protein sequence ID" value="KAA9338906.1"/>
    <property type="molecule type" value="Genomic_DNA"/>
</dbReference>
<feature type="transmembrane region" description="Helical" evidence="1">
    <location>
        <begin position="335"/>
        <end position="354"/>
    </location>
</feature>
<feature type="domain" description="Acyltransferase 3" evidence="2">
    <location>
        <begin position="43"/>
        <end position="368"/>
    </location>
</feature>
<feature type="transmembrane region" description="Helical" evidence="1">
    <location>
        <begin position="120"/>
        <end position="144"/>
    </location>
</feature>
<evidence type="ECO:0000259" key="2">
    <source>
        <dbReference type="Pfam" id="PF01757"/>
    </source>
</evidence>
<reference evidence="3 4" key="1">
    <citation type="submission" date="2019-09" db="EMBL/GenBank/DDBJ databases">
        <title>Genome sequence of Adhaeribacter sp. M2.</title>
        <authorList>
            <person name="Srinivasan S."/>
        </authorList>
    </citation>
    <scope>NUCLEOTIDE SEQUENCE [LARGE SCALE GENOMIC DNA]</scope>
    <source>
        <strain evidence="3 4">M2</strain>
    </source>
</reference>
<keyword evidence="4" id="KW-1185">Reference proteome</keyword>
<sequence>MRLCFYRFFRFIQPEFRIFGIRIFHTMPQGAALTSTRTTYFPALTGIRAVAAYLVFAGHTNVGKEFLPPFLFMMIKMAGHCSLAVFFVLSSFVISTRYATSFQTTKENFGRYYIRRFARIYPLFLVVTLVVLLLQGDFSSWHWFLNFTFLKSFFYHDLFSGVSQAWSLTVEECFYLTAPLLFIGFRRFPWQTLAIIFLFGLGLVFIGKQFPGSGFVPTVGYLLDFTFFGRCFEFYCGYRLAQYFSKKDLKSQPKKKWYRLTFAGMAWMFSCLLLIVYFLHQQVVLFSGFSVGITTLINNFVFPAGVCLFFYGLLTETTLVSRVLSSRPVRFLGKNSFSFSLLHGGIIFEVLYFQVSENKFIIFLIINVLAAIAYHFFEEPVNQYIRRKTAKRLPESEPALA</sequence>
<protein>
    <submittedName>
        <fullName evidence="3">Acyltransferase</fullName>
    </submittedName>
</protein>
<feature type="transmembrane region" description="Helical" evidence="1">
    <location>
        <begin position="219"/>
        <end position="236"/>
    </location>
</feature>
<feature type="transmembrane region" description="Helical" evidence="1">
    <location>
        <begin position="360"/>
        <end position="377"/>
    </location>
</feature>
<evidence type="ECO:0000313" key="4">
    <source>
        <dbReference type="Proteomes" id="UP000326570"/>
    </source>
</evidence>
<dbReference type="Proteomes" id="UP000326570">
    <property type="component" value="Unassembled WGS sequence"/>
</dbReference>
<dbReference type="AlphaFoldDB" id="A0A5N1IZL2"/>
<keyword evidence="1" id="KW-0472">Membrane</keyword>
<comment type="caution">
    <text evidence="3">The sequence shown here is derived from an EMBL/GenBank/DDBJ whole genome shotgun (WGS) entry which is preliminary data.</text>
</comment>
<organism evidence="3 4">
    <name type="scientific">Adhaeribacter soli</name>
    <dbReference type="NCBI Taxonomy" id="2607655"/>
    <lineage>
        <taxon>Bacteria</taxon>
        <taxon>Pseudomonadati</taxon>
        <taxon>Bacteroidota</taxon>
        <taxon>Cytophagia</taxon>
        <taxon>Cytophagales</taxon>
        <taxon>Hymenobacteraceae</taxon>
        <taxon>Adhaeribacter</taxon>
    </lineage>
</organism>
<dbReference type="GO" id="GO:0016020">
    <property type="term" value="C:membrane"/>
    <property type="evidence" value="ECO:0007669"/>
    <property type="project" value="TreeGrafter"/>
</dbReference>
<keyword evidence="1" id="KW-0812">Transmembrane</keyword>
<feature type="transmembrane region" description="Helical" evidence="1">
    <location>
        <begin position="164"/>
        <end position="183"/>
    </location>
</feature>
<evidence type="ECO:0000313" key="3">
    <source>
        <dbReference type="EMBL" id="KAA9338906.1"/>
    </source>
</evidence>
<feature type="transmembrane region" description="Helical" evidence="1">
    <location>
        <begin position="190"/>
        <end position="207"/>
    </location>
</feature>
<feature type="transmembrane region" description="Helical" evidence="1">
    <location>
        <begin position="257"/>
        <end position="279"/>
    </location>
</feature>
<proteinExistence type="predicted"/>
<gene>
    <name evidence="3" type="ORF">F0P94_08935</name>
</gene>
<dbReference type="Pfam" id="PF01757">
    <property type="entry name" value="Acyl_transf_3"/>
    <property type="match status" value="1"/>
</dbReference>